<keyword evidence="5 6" id="KW-0472">Membrane</keyword>
<evidence type="ECO:0000256" key="6">
    <source>
        <dbReference type="SAM" id="Phobius"/>
    </source>
</evidence>
<feature type="transmembrane region" description="Helical" evidence="6">
    <location>
        <begin position="12"/>
        <end position="37"/>
    </location>
</feature>
<feature type="domain" description="ResB-like" evidence="7">
    <location>
        <begin position="267"/>
        <end position="331"/>
    </location>
</feature>
<dbReference type="Pfam" id="PF05140">
    <property type="entry name" value="ResB"/>
    <property type="match status" value="1"/>
</dbReference>
<dbReference type="GO" id="GO:0016020">
    <property type="term" value="C:membrane"/>
    <property type="evidence" value="ECO:0007669"/>
    <property type="project" value="UniProtKB-SubCell"/>
</dbReference>
<reference evidence="8 9" key="1">
    <citation type="journal article" date="2015" name="Nature">
        <title>rRNA introns, odd ribosomes, and small enigmatic genomes across a large radiation of phyla.</title>
        <authorList>
            <person name="Brown C.T."/>
            <person name="Hug L.A."/>
            <person name="Thomas B.C."/>
            <person name="Sharon I."/>
            <person name="Castelle C.J."/>
            <person name="Singh A."/>
            <person name="Wilkins M.J."/>
            <person name="Williams K.H."/>
            <person name="Banfield J.F."/>
        </authorList>
    </citation>
    <scope>NUCLEOTIDE SEQUENCE [LARGE SCALE GENOMIC DNA]</scope>
</reference>
<feature type="transmembrane region" description="Helical" evidence="6">
    <location>
        <begin position="57"/>
        <end position="86"/>
    </location>
</feature>
<dbReference type="GO" id="GO:0017004">
    <property type="term" value="P:cytochrome complex assembly"/>
    <property type="evidence" value="ECO:0007669"/>
    <property type="project" value="UniProtKB-KW"/>
</dbReference>
<evidence type="ECO:0000259" key="7">
    <source>
        <dbReference type="Pfam" id="PF05140"/>
    </source>
</evidence>
<accession>A0A0G1WEB6</accession>
<evidence type="ECO:0000313" key="9">
    <source>
        <dbReference type="Proteomes" id="UP000033982"/>
    </source>
</evidence>
<feature type="transmembrane region" description="Helical" evidence="6">
    <location>
        <begin position="98"/>
        <end position="119"/>
    </location>
</feature>
<evidence type="ECO:0000256" key="4">
    <source>
        <dbReference type="ARBA" id="ARBA00022989"/>
    </source>
</evidence>
<proteinExistence type="predicted"/>
<keyword evidence="3" id="KW-0201">Cytochrome c-type biogenesis</keyword>
<evidence type="ECO:0000256" key="3">
    <source>
        <dbReference type="ARBA" id="ARBA00022748"/>
    </source>
</evidence>
<keyword evidence="2 6" id="KW-0812">Transmembrane</keyword>
<dbReference type="PANTHER" id="PTHR31566">
    <property type="entry name" value="CYTOCHROME C BIOGENESIS PROTEIN CCS1, CHLOROPLASTIC"/>
    <property type="match status" value="1"/>
</dbReference>
<protein>
    <recommendedName>
        <fullName evidence="7">ResB-like domain-containing protein</fullName>
    </recommendedName>
</protein>
<feature type="transmembrane region" description="Helical" evidence="6">
    <location>
        <begin position="348"/>
        <end position="370"/>
    </location>
</feature>
<comment type="caution">
    <text evidence="8">The sequence shown here is derived from an EMBL/GenBank/DDBJ whole genome shotgun (WGS) entry which is preliminary data.</text>
</comment>
<organism evidence="8 9">
    <name type="scientific">Candidatus Magasanikbacteria bacterium GW2011_GWA2_50_22</name>
    <dbReference type="NCBI Taxonomy" id="1619043"/>
    <lineage>
        <taxon>Bacteria</taxon>
        <taxon>Candidatus Magasanikiibacteriota</taxon>
    </lineage>
</organism>
<name>A0A0G1WEB6_9BACT</name>
<dbReference type="Proteomes" id="UP000033982">
    <property type="component" value="Unassembled WGS sequence"/>
</dbReference>
<gene>
    <name evidence="8" type="ORF">UY58_C0011G0010</name>
</gene>
<dbReference type="InterPro" id="IPR007816">
    <property type="entry name" value="ResB-like_domain"/>
</dbReference>
<dbReference type="AlphaFoldDB" id="A0A0G1WEB6"/>
<dbReference type="EMBL" id="LCQN01000011">
    <property type="protein sequence ID" value="KKW17098.1"/>
    <property type="molecule type" value="Genomic_DNA"/>
</dbReference>
<evidence type="ECO:0000313" key="8">
    <source>
        <dbReference type="EMBL" id="KKW17098.1"/>
    </source>
</evidence>
<evidence type="ECO:0000256" key="5">
    <source>
        <dbReference type="ARBA" id="ARBA00023136"/>
    </source>
</evidence>
<evidence type="ECO:0000256" key="2">
    <source>
        <dbReference type="ARBA" id="ARBA00022692"/>
    </source>
</evidence>
<keyword evidence="4 6" id="KW-1133">Transmembrane helix</keyword>
<sequence length="376" mass="42089">MNSFRKILQRNPVIKFCASLKITLTCLILLFILTLWGTVDQVYNGLYLTQERFFNSFVFIFAGFIPFPGAQLVLWVFFINLVCVALTRLVYKWDQAGIIVTHFGLLLFFVAAFVTLHGVEESHLTLMEGEAANVSSAYHDWEIALWKGKDGEKDVVAYDAKGLRPGRQLEFLEYGMIMTAGQYYPNSEAYSGGQVTDAVLNASGIQTLKAAVLNKEPEKNLPGCVLTVSGSDQDTASVILYGGEDNPVKITKGGTDYFLQLRRKSFPMPFLLRLKDFTVEWYPNTELARSYKSLVEVIPPGGGSREVLISMNKPLRYKNFTLYQSSYAVDKAGRESSTLAVVRNSGRLLPYFASFITFGGLALHFLLMAFRTKSRG</sequence>
<evidence type="ECO:0000256" key="1">
    <source>
        <dbReference type="ARBA" id="ARBA00004141"/>
    </source>
</evidence>
<dbReference type="InterPro" id="IPR023494">
    <property type="entry name" value="Cyt_c_bgen_Ccs1/CcsB/ResB"/>
</dbReference>
<comment type="subcellular location">
    <subcellularLocation>
        <location evidence="1">Membrane</location>
        <topology evidence="1">Multi-pass membrane protein</topology>
    </subcellularLocation>
</comment>